<dbReference type="EMBL" id="BNJK01000002">
    <property type="protein sequence ID" value="GHP00178.1"/>
    <property type="molecule type" value="Genomic_DNA"/>
</dbReference>
<protein>
    <submittedName>
        <fullName evidence="1">Uncharacterized protein</fullName>
    </submittedName>
</protein>
<dbReference type="GO" id="GO:0003824">
    <property type="term" value="F:catalytic activity"/>
    <property type="evidence" value="ECO:0007669"/>
    <property type="project" value="InterPro"/>
</dbReference>
<comment type="caution">
    <text evidence="1">The sequence shown here is derived from an EMBL/GenBank/DDBJ whole genome shotgun (WGS) entry which is preliminary data.</text>
</comment>
<proteinExistence type="predicted"/>
<accession>A0A8J3N6A9</accession>
<dbReference type="GO" id="GO:0005975">
    <property type="term" value="P:carbohydrate metabolic process"/>
    <property type="evidence" value="ECO:0007669"/>
    <property type="project" value="InterPro"/>
</dbReference>
<evidence type="ECO:0000313" key="1">
    <source>
        <dbReference type="EMBL" id="GHP00178.1"/>
    </source>
</evidence>
<dbReference type="InterPro" id="IPR011013">
    <property type="entry name" value="Gal_mutarotase_sf_dom"/>
</dbReference>
<name>A0A8J3N6A9_9CHLR</name>
<sequence>MQLFRQQNNKPLWENHSNKLQVEPWGRDSLRVRSTISAEIRDDLFSILLPPSSDTDVQITIGEEGATISNGALTATISLQGILRFSNTTSGTQLLAESQPIPATRIPPRFFKAAGGDLFHLEVSFSGARGRTLLWTGAASARTVRSKGLYD</sequence>
<gene>
    <name evidence="1" type="ORF">KSF_102250</name>
</gene>
<dbReference type="Proteomes" id="UP000597444">
    <property type="component" value="Unassembled WGS sequence"/>
</dbReference>
<dbReference type="RefSeq" id="WP_220210750.1">
    <property type="nucleotide sequence ID" value="NZ_BNJK01000002.1"/>
</dbReference>
<dbReference type="Gene3D" id="2.60.40.1760">
    <property type="entry name" value="glycosyl hydrolase (family 31)"/>
    <property type="match status" value="1"/>
</dbReference>
<dbReference type="AlphaFoldDB" id="A0A8J3N6A9"/>
<dbReference type="SUPFAM" id="SSF74650">
    <property type="entry name" value="Galactose mutarotase-like"/>
    <property type="match status" value="1"/>
</dbReference>
<reference evidence="1" key="1">
    <citation type="submission" date="2020-10" db="EMBL/GenBank/DDBJ databases">
        <title>Taxonomic study of unclassified bacteria belonging to the class Ktedonobacteria.</title>
        <authorList>
            <person name="Yabe S."/>
            <person name="Wang C.M."/>
            <person name="Zheng Y."/>
            <person name="Sakai Y."/>
            <person name="Cavaletti L."/>
            <person name="Monciardini P."/>
            <person name="Donadio S."/>
        </authorList>
    </citation>
    <scope>NUCLEOTIDE SEQUENCE</scope>
    <source>
        <strain evidence="1">ID150040</strain>
    </source>
</reference>
<evidence type="ECO:0000313" key="2">
    <source>
        <dbReference type="Proteomes" id="UP000597444"/>
    </source>
</evidence>
<organism evidence="1 2">
    <name type="scientific">Reticulibacter mediterranei</name>
    <dbReference type="NCBI Taxonomy" id="2778369"/>
    <lineage>
        <taxon>Bacteria</taxon>
        <taxon>Bacillati</taxon>
        <taxon>Chloroflexota</taxon>
        <taxon>Ktedonobacteria</taxon>
        <taxon>Ktedonobacterales</taxon>
        <taxon>Reticulibacteraceae</taxon>
        <taxon>Reticulibacter</taxon>
    </lineage>
</organism>
<dbReference type="GO" id="GO:0030246">
    <property type="term" value="F:carbohydrate binding"/>
    <property type="evidence" value="ECO:0007669"/>
    <property type="project" value="InterPro"/>
</dbReference>
<keyword evidence="2" id="KW-1185">Reference proteome</keyword>